<name>U6GND7_EIMAC</name>
<gene>
    <name evidence="2" type="ORF">EAH_00056010</name>
</gene>
<dbReference type="EMBL" id="HG671337">
    <property type="protein sequence ID" value="CDI80798.1"/>
    <property type="molecule type" value="Genomic_DNA"/>
</dbReference>
<accession>U6GND7</accession>
<dbReference type="RefSeq" id="XP_013249287.1">
    <property type="nucleotide sequence ID" value="XM_013393833.1"/>
</dbReference>
<evidence type="ECO:0000313" key="2">
    <source>
        <dbReference type="EMBL" id="CDI80798.1"/>
    </source>
</evidence>
<reference evidence="2" key="2">
    <citation type="submission" date="2013-10" db="EMBL/GenBank/DDBJ databases">
        <authorList>
            <person name="Aslett M."/>
        </authorList>
    </citation>
    <scope>NUCLEOTIDE SEQUENCE</scope>
    <source>
        <strain evidence="2">Houghton</strain>
    </source>
</reference>
<evidence type="ECO:0008006" key="4">
    <source>
        <dbReference type="Google" id="ProtNLM"/>
    </source>
</evidence>
<protein>
    <recommendedName>
        <fullName evidence="4">RRM domain-containing protein</fullName>
    </recommendedName>
</protein>
<feature type="compositionally biased region" description="Low complexity" evidence="1">
    <location>
        <begin position="133"/>
        <end position="144"/>
    </location>
</feature>
<keyword evidence="3" id="KW-1185">Reference proteome</keyword>
<dbReference type="VEuPathDB" id="ToxoDB:EAH_00056010"/>
<sequence length="204" mass="21163">MAVSAGSEPTWRLLYGEEPVWAQLKQRLQGTYGPVDIEVYVRGGYNDGYAWVAFKQEEAVRKAVALSEEFKAGKPEAAAPAEPPAEESEEAAAAEPAAAETEGEPAAAAAPEEAAAEPGTAATPGVQDKPSKPQQQQTAPQQQPRGTASPAVGSSNSSKNEKKGKPELPIGKTGPKLPEVTQGKQRGGGESSISKKQDGGKVDS</sequence>
<feature type="compositionally biased region" description="Basic and acidic residues" evidence="1">
    <location>
        <begin position="193"/>
        <end position="204"/>
    </location>
</feature>
<feature type="compositionally biased region" description="Low complexity" evidence="1">
    <location>
        <begin position="93"/>
        <end position="125"/>
    </location>
</feature>
<evidence type="ECO:0000256" key="1">
    <source>
        <dbReference type="SAM" id="MobiDB-lite"/>
    </source>
</evidence>
<reference evidence="2" key="1">
    <citation type="submission" date="2013-10" db="EMBL/GenBank/DDBJ databases">
        <title>Genomic analysis of the causative agents of coccidiosis in chickens.</title>
        <authorList>
            <person name="Reid A.J."/>
            <person name="Blake D."/>
            <person name="Billington K."/>
            <person name="Browne H."/>
            <person name="Dunn M."/>
            <person name="Hung S."/>
            <person name="Kawahara F."/>
            <person name="Miranda-Saavedra D."/>
            <person name="Mourier T."/>
            <person name="Nagra H."/>
            <person name="Otto T.D."/>
            <person name="Rawlings N."/>
            <person name="Sanchez A."/>
            <person name="Sanders M."/>
            <person name="Subramaniam C."/>
            <person name="Tay Y."/>
            <person name="Dear P."/>
            <person name="Doerig C."/>
            <person name="Gruber A."/>
            <person name="Parkinson J."/>
            <person name="Shirley M."/>
            <person name="Wan K.L."/>
            <person name="Berriman M."/>
            <person name="Tomley F."/>
            <person name="Pain A."/>
        </authorList>
    </citation>
    <scope>NUCLEOTIDE SEQUENCE</scope>
    <source>
        <strain evidence="2">Houghton</strain>
    </source>
</reference>
<dbReference type="OrthoDB" id="347954at2759"/>
<proteinExistence type="predicted"/>
<feature type="region of interest" description="Disordered" evidence="1">
    <location>
        <begin position="69"/>
        <end position="204"/>
    </location>
</feature>
<organism evidence="2 3">
    <name type="scientific">Eimeria acervulina</name>
    <name type="common">Coccidian parasite</name>
    <dbReference type="NCBI Taxonomy" id="5801"/>
    <lineage>
        <taxon>Eukaryota</taxon>
        <taxon>Sar</taxon>
        <taxon>Alveolata</taxon>
        <taxon>Apicomplexa</taxon>
        <taxon>Conoidasida</taxon>
        <taxon>Coccidia</taxon>
        <taxon>Eucoccidiorida</taxon>
        <taxon>Eimeriorina</taxon>
        <taxon>Eimeriidae</taxon>
        <taxon>Eimeria</taxon>
    </lineage>
</organism>
<dbReference type="OMA" id="GSEPTWR"/>
<dbReference type="Proteomes" id="UP000018050">
    <property type="component" value="Unassembled WGS sequence"/>
</dbReference>
<dbReference type="GeneID" id="25273671"/>
<evidence type="ECO:0000313" key="3">
    <source>
        <dbReference type="Proteomes" id="UP000018050"/>
    </source>
</evidence>
<dbReference type="AlphaFoldDB" id="U6GND7"/>